<evidence type="ECO:0000313" key="4">
    <source>
        <dbReference type="EMBL" id="MDS0284689.1"/>
    </source>
</evidence>
<evidence type="ECO:0000313" key="5">
    <source>
        <dbReference type="Proteomes" id="UP001268864"/>
    </source>
</evidence>
<dbReference type="Gene3D" id="1.10.443.10">
    <property type="entry name" value="Intergrase catalytic core"/>
    <property type="match status" value="1"/>
</dbReference>
<sequence length="567" mass="63024">MALDTDYAKARVQTFRELVAGPPEKRDDSLSPEDRNILIQYDEQLTRDRKHNDRCGWYHHANTLSRLFVYAQETGQLAACLKDGDEGEQALDQITDWIHSQDYGGYSLQGHLSTIRVFAETILGELPERFEEIEPGAHVEEDPAPLPSNIVEYSDAIKMVVEVDSFRDKALILTQWSAGFRPMSELYTLQRKNVEIFDDHAEITLEPEGKTNRRSVILVVGSAMLRKWIEEEHPVHDDPEASMGPETFIWTKLNKNKHLCYGAMAERFTVAGDRAELEKDYSGQHLRRSAASVLAGQPYISERDLRQRFNWSPNSDAPEHYIAANSAATKVNVAMCRGRDVDGIKESPDTAPVLCPSCGDWTTRGLDSCIWCTHDLDDEQATFQQTMQDPRDAGEKDLAQMLLDGDVSASELRTIRKLEAQIKTERDLFEQIDDYIVKAEALEDAHETGGDSVSSLLGVTGLVGWASATVGEAAQRWTSTKHAAMTIHPGLEDYPPSRPRLAGVLLGWLAILSVAIPLLIMNSIFQDVVAGEPTAVLSAIIAAGIGLWLVHRDMPSLDEALDAAASE</sequence>
<gene>
    <name evidence="4" type="ORF">NDI86_21545</name>
</gene>
<feature type="domain" description="Tyr recombinase" evidence="3">
    <location>
        <begin position="145"/>
        <end position="335"/>
    </location>
</feature>
<keyword evidence="2" id="KW-1133">Transmembrane helix</keyword>
<comment type="caution">
    <text evidence="4">The sequence shown here is derived from an EMBL/GenBank/DDBJ whole genome shotgun (WGS) entry which is preliminary data.</text>
</comment>
<dbReference type="InterPro" id="IPR013762">
    <property type="entry name" value="Integrase-like_cat_sf"/>
</dbReference>
<organism evidence="4 5">
    <name type="scientific">Haloarcula onubensis</name>
    <dbReference type="NCBI Taxonomy" id="2950539"/>
    <lineage>
        <taxon>Archaea</taxon>
        <taxon>Methanobacteriati</taxon>
        <taxon>Methanobacteriota</taxon>
        <taxon>Stenosarchaea group</taxon>
        <taxon>Halobacteria</taxon>
        <taxon>Halobacteriales</taxon>
        <taxon>Haloarculaceae</taxon>
        <taxon>Haloarcula</taxon>
    </lineage>
</organism>
<keyword evidence="1" id="KW-0233">DNA recombination</keyword>
<evidence type="ECO:0000256" key="2">
    <source>
        <dbReference type="SAM" id="Phobius"/>
    </source>
</evidence>
<protein>
    <submittedName>
        <fullName evidence="4">Tyrosine-type recombinase/integrase</fullName>
    </submittedName>
</protein>
<dbReference type="Proteomes" id="UP001268864">
    <property type="component" value="Unassembled WGS sequence"/>
</dbReference>
<evidence type="ECO:0000259" key="3">
    <source>
        <dbReference type="PROSITE" id="PS51898"/>
    </source>
</evidence>
<dbReference type="Pfam" id="PF00589">
    <property type="entry name" value="Phage_integrase"/>
    <property type="match status" value="1"/>
</dbReference>
<reference evidence="4 5" key="1">
    <citation type="submission" date="2022-06" db="EMBL/GenBank/DDBJ databases">
        <title>Halomicroarcula sp. a new haloarchaeum isolate from saline soil.</title>
        <authorList>
            <person name="Strakova D."/>
            <person name="Galisteo C."/>
            <person name="Sanchez-Porro C."/>
            <person name="Ventosa A."/>
        </authorList>
    </citation>
    <scope>NUCLEOTIDE SEQUENCE [LARGE SCALE GENOMIC DNA]</scope>
    <source>
        <strain evidence="4 5">S3CR25-11</strain>
    </source>
</reference>
<proteinExistence type="predicted"/>
<dbReference type="SUPFAM" id="SSF56349">
    <property type="entry name" value="DNA breaking-rejoining enzymes"/>
    <property type="match status" value="1"/>
</dbReference>
<keyword evidence="2" id="KW-0812">Transmembrane</keyword>
<feature type="transmembrane region" description="Helical" evidence="2">
    <location>
        <begin position="501"/>
        <end position="521"/>
    </location>
</feature>
<accession>A0ABU2FW63</accession>
<dbReference type="PROSITE" id="PS51898">
    <property type="entry name" value="TYR_RECOMBINASE"/>
    <property type="match status" value="1"/>
</dbReference>
<feature type="transmembrane region" description="Helical" evidence="2">
    <location>
        <begin position="533"/>
        <end position="551"/>
    </location>
</feature>
<dbReference type="RefSeq" id="WP_310902355.1">
    <property type="nucleotide sequence ID" value="NZ_JAMQOS010000010.1"/>
</dbReference>
<name>A0ABU2FW63_9EURY</name>
<dbReference type="EMBL" id="JAMQOS010000010">
    <property type="protein sequence ID" value="MDS0284689.1"/>
    <property type="molecule type" value="Genomic_DNA"/>
</dbReference>
<evidence type="ECO:0000256" key="1">
    <source>
        <dbReference type="ARBA" id="ARBA00023172"/>
    </source>
</evidence>
<keyword evidence="2" id="KW-0472">Membrane</keyword>
<dbReference type="InterPro" id="IPR011010">
    <property type="entry name" value="DNA_brk_join_enz"/>
</dbReference>
<dbReference type="InterPro" id="IPR002104">
    <property type="entry name" value="Integrase_catalytic"/>
</dbReference>
<keyword evidence="5" id="KW-1185">Reference proteome</keyword>